<dbReference type="SUPFAM" id="SSF53448">
    <property type="entry name" value="Nucleotide-diphospho-sugar transferases"/>
    <property type="match status" value="1"/>
</dbReference>
<organism evidence="1">
    <name type="scientific">marine metagenome</name>
    <dbReference type="NCBI Taxonomy" id="408172"/>
    <lineage>
        <taxon>unclassified sequences</taxon>
        <taxon>metagenomes</taxon>
        <taxon>ecological metagenomes</taxon>
    </lineage>
</organism>
<gene>
    <name evidence="1" type="ORF">METZ01_LOCUS373496</name>
</gene>
<dbReference type="EMBL" id="UINC01136094">
    <property type="protein sequence ID" value="SVD20642.1"/>
    <property type="molecule type" value="Genomic_DNA"/>
</dbReference>
<evidence type="ECO:0008006" key="2">
    <source>
        <dbReference type="Google" id="ProtNLM"/>
    </source>
</evidence>
<dbReference type="AlphaFoldDB" id="A0A382TFT8"/>
<dbReference type="Pfam" id="PF02348">
    <property type="entry name" value="CTP_transf_3"/>
    <property type="match status" value="1"/>
</dbReference>
<dbReference type="GO" id="GO:0008781">
    <property type="term" value="F:N-acylneuraminate cytidylyltransferase activity"/>
    <property type="evidence" value="ECO:0007669"/>
    <property type="project" value="TreeGrafter"/>
</dbReference>
<reference evidence="1" key="1">
    <citation type="submission" date="2018-05" db="EMBL/GenBank/DDBJ databases">
        <authorList>
            <person name="Lanie J.A."/>
            <person name="Ng W.-L."/>
            <person name="Kazmierczak K.M."/>
            <person name="Andrzejewski T.M."/>
            <person name="Davidsen T.M."/>
            <person name="Wayne K.J."/>
            <person name="Tettelin H."/>
            <person name="Glass J.I."/>
            <person name="Rusch D."/>
            <person name="Podicherti R."/>
            <person name="Tsui H.-C.T."/>
            <person name="Winkler M.E."/>
        </authorList>
    </citation>
    <scope>NUCLEOTIDE SEQUENCE</scope>
</reference>
<dbReference type="PANTHER" id="PTHR21485">
    <property type="entry name" value="HAD SUPERFAMILY MEMBERS CMAS AND KDSC"/>
    <property type="match status" value="1"/>
</dbReference>
<feature type="non-terminal residue" evidence="1">
    <location>
        <position position="81"/>
    </location>
</feature>
<evidence type="ECO:0000313" key="1">
    <source>
        <dbReference type="EMBL" id="SVD20642.1"/>
    </source>
</evidence>
<dbReference type="PANTHER" id="PTHR21485:SF3">
    <property type="entry name" value="N-ACYLNEURAMINATE CYTIDYLYLTRANSFERASE"/>
    <property type="match status" value="1"/>
</dbReference>
<dbReference type="InterPro" id="IPR050793">
    <property type="entry name" value="CMP-NeuNAc_synthase"/>
</dbReference>
<dbReference type="InterPro" id="IPR003329">
    <property type="entry name" value="Cytidylyl_trans"/>
</dbReference>
<accession>A0A382TFT8</accession>
<protein>
    <recommendedName>
        <fullName evidence="2">Acylneuraminate cytidylyltransferase</fullName>
    </recommendedName>
</protein>
<sequence length="81" mass="9265">MKKSKLILIIARKGSKDNVSRQNLRLVNEKPLIYYIINTARKYQSADVFVSTDSEELKEIALSNNVKVIKRPKSLIKDSTT</sequence>
<proteinExistence type="predicted"/>
<name>A0A382TFT8_9ZZZZ</name>
<dbReference type="InterPro" id="IPR029044">
    <property type="entry name" value="Nucleotide-diphossugar_trans"/>
</dbReference>
<dbReference type="Gene3D" id="3.90.550.10">
    <property type="entry name" value="Spore Coat Polysaccharide Biosynthesis Protein SpsA, Chain A"/>
    <property type="match status" value="1"/>
</dbReference>